<comment type="caution">
    <text evidence="5">The sequence shown here is derived from an EMBL/GenBank/DDBJ whole genome shotgun (WGS) entry which is preliminary data.</text>
</comment>
<dbReference type="SUPFAM" id="SSF109604">
    <property type="entry name" value="HD-domain/PDEase-like"/>
    <property type="match status" value="1"/>
</dbReference>
<evidence type="ECO:0000256" key="2">
    <source>
        <dbReference type="SAM" id="Phobius"/>
    </source>
</evidence>
<evidence type="ECO:0000313" key="5">
    <source>
        <dbReference type="EMBL" id="SHE41806.1"/>
    </source>
</evidence>
<dbReference type="Pfam" id="PF13487">
    <property type="entry name" value="HD_5"/>
    <property type="match status" value="1"/>
</dbReference>
<feature type="domain" description="HD-GYP" evidence="4">
    <location>
        <begin position="442"/>
        <end position="628"/>
    </location>
</feature>
<gene>
    <name evidence="5" type="ORF">SAMN02745164_00389</name>
</gene>
<dbReference type="PROSITE" id="PS51831">
    <property type="entry name" value="HD"/>
    <property type="match status" value="1"/>
</dbReference>
<dbReference type="InterPro" id="IPR006674">
    <property type="entry name" value="HD_domain"/>
</dbReference>
<protein>
    <submittedName>
        <fullName evidence="5">HD-GYP domain, c-di-GMP phosphodiesterase class II (Or its inactivated variant)</fullName>
    </submittedName>
</protein>
<dbReference type="AlphaFoldDB" id="A0A1M4TBD5"/>
<dbReference type="EMBL" id="FQUI01000004">
    <property type="protein sequence ID" value="SHE41806.1"/>
    <property type="molecule type" value="Genomic_DNA"/>
</dbReference>
<dbReference type="InterPro" id="IPR037522">
    <property type="entry name" value="HD_GYP_dom"/>
</dbReference>
<dbReference type="InterPro" id="IPR003607">
    <property type="entry name" value="HD/PDEase_dom"/>
</dbReference>
<dbReference type="Gene3D" id="1.10.3210.10">
    <property type="entry name" value="Hypothetical protein af1432"/>
    <property type="match status" value="1"/>
</dbReference>
<feature type="transmembrane region" description="Helical" evidence="2">
    <location>
        <begin position="255"/>
        <end position="278"/>
    </location>
</feature>
<dbReference type="RefSeq" id="WP_072862890.1">
    <property type="nucleotide sequence ID" value="NZ_FQUI01000004.1"/>
</dbReference>
<evidence type="ECO:0000259" key="3">
    <source>
        <dbReference type="PROSITE" id="PS51831"/>
    </source>
</evidence>
<dbReference type="Gene3D" id="3.40.190.10">
    <property type="entry name" value="Periplasmic binding protein-like II"/>
    <property type="match status" value="2"/>
</dbReference>
<accession>A0A1M4TBD5</accession>
<dbReference type="InterPro" id="IPR001638">
    <property type="entry name" value="Solute-binding_3/MltF_N"/>
</dbReference>
<dbReference type="CDD" id="cd00077">
    <property type="entry name" value="HDc"/>
    <property type="match status" value="1"/>
</dbReference>
<name>A0A1M4TBD5_MARH1</name>
<evidence type="ECO:0000313" key="6">
    <source>
        <dbReference type="Proteomes" id="UP000184334"/>
    </source>
</evidence>
<dbReference type="SMART" id="SM00471">
    <property type="entry name" value="HDc"/>
    <property type="match status" value="1"/>
</dbReference>
<dbReference type="Proteomes" id="UP000184334">
    <property type="component" value="Unassembled WGS sequence"/>
</dbReference>
<dbReference type="PROSITE" id="PS51832">
    <property type="entry name" value="HD_GYP"/>
    <property type="match status" value="1"/>
</dbReference>
<keyword evidence="2" id="KW-0812">Transmembrane</keyword>
<sequence>MIKKIMLLVVLLLVSIMFPIKIGIYYNPPKIIDGKTGIFPEILNYIFKKENIEYKYVFDTFSNLFKKLDNNEIDAIACVGYSIWREEKYEFNNEAFMSDWAVVYINKNSKITNIFDLKGKKIGVLKKDIYYEDDEYGIKKKLENFGIKAKFIEYYTYDAIFNALFKNEIDAGVVNRTYGLLNEQKYHLIPTDIVFSPIKVLMLLRKNYKEKDRIIKLIDSNLKNLKENRDSIYYEILNKYLYVEKIFKIPEWIKMSMYLVLFVLIVFIVDHYILVKLVEKRTKELRRMNILLSVKNDELKSLNEEIAAQNEELESLYINNEKLKDSLKLLIRLMSDIGKSEYISEEIYITKLIEAFRFINPYVEYIKFEKIDEKNVLLKIGELNDDLEIIKLDLDFDDELDYYIELGFRKEKTGSEYAYEILESFKTLAYAFYKIRNEAKIEEKFREDIIKSLVSFLELHDEYTKNHSQKVAELSKRIAEKMNLDKEMQKKIYLTALLHDIGKLIIPLDILNKKAKLSDEEYNQIKMHPIYGYNALVKIESLKEIAIGIRHHHERWDGKGYPDGLKEDEIPLVSQVIALADAWDAMNSKRAYRDVLKKEVAIEEIKKNLGKQFSPRIGKIFLKIIAEE</sequence>
<reference evidence="5" key="1">
    <citation type="submission" date="2016-11" db="EMBL/GenBank/DDBJ databases">
        <authorList>
            <person name="Varghese N."/>
            <person name="Submissions S."/>
        </authorList>
    </citation>
    <scope>NUCLEOTIDE SEQUENCE [LARGE SCALE GENOMIC DNA]</scope>
    <source>
        <strain evidence="5">DSM 16785</strain>
    </source>
</reference>
<dbReference type="SMART" id="SM00062">
    <property type="entry name" value="PBPb"/>
    <property type="match status" value="1"/>
</dbReference>
<keyword evidence="2" id="KW-1133">Transmembrane helix</keyword>
<keyword evidence="6" id="KW-1185">Reference proteome</keyword>
<feature type="domain" description="HD" evidence="3">
    <location>
        <begin position="464"/>
        <end position="586"/>
    </location>
</feature>
<organism evidence="5 6">
    <name type="scientific">Marinitoga hydrogenitolerans (strain DSM 16785 / JCM 12826 / AT1271)</name>
    <dbReference type="NCBI Taxonomy" id="1122195"/>
    <lineage>
        <taxon>Bacteria</taxon>
        <taxon>Thermotogati</taxon>
        <taxon>Thermotogota</taxon>
        <taxon>Thermotogae</taxon>
        <taxon>Petrotogales</taxon>
        <taxon>Petrotogaceae</taxon>
        <taxon>Marinitoga</taxon>
    </lineage>
</organism>
<dbReference type="OrthoDB" id="9759601at2"/>
<evidence type="ECO:0000259" key="4">
    <source>
        <dbReference type="PROSITE" id="PS51832"/>
    </source>
</evidence>
<keyword evidence="2" id="KW-0472">Membrane</keyword>
<feature type="coiled-coil region" evidence="1">
    <location>
        <begin position="285"/>
        <end position="326"/>
    </location>
</feature>
<dbReference type="Pfam" id="PF00497">
    <property type="entry name" value="SBP_bac_3"/>
    <property type="match status" value="1"/>
</dbReference>
<keyword evidence="1" id="KW-0175">Coiled coil</keyword>
<dbReference type="STRING" id="1122195.SAMN02745164_00389"/>
<dbReference type="SUPFAM" id="SSF53850">
    <property type="entry name" value="Periplasmic binding protein-like II"/>
    <property type="match status" value="1"/>
</dbReference>
<dbReference type="PANTHER" id="PTHR43155">
    <property type="entry name" value="CYCLIC DI-GMP PHOSPHODIESTERASE PA4108-RELATED"/>
    <property type="match status" value="1"/>
</dbReference>
<evidence type="ECO:0000256" key="1">
    <source>
        <dbReference type="SAM" id="Coils"/>
    </source>
</evidence>
<proteinExistence type="predicted"/>